<comment type="similarity">
    <text evidence="1">Belongs to the phosphoglycerate mutase family. BPG-dependent PGAM subfamily.</text>
</comment>
<dbReference type="GO" id="GO:0006094">
    <property type="term" value="P:gluconeogenesis"/>
    <property type="evidence" value="ECO:0007669"/>
    <property type="project" value="UniProtKB-KW"/>
</dbReference>
<evidence type="ECO:0000256" key="7">
    <source>
        <dbReference type="PIRSR" id="PIRSR613078-2"/>
    </source>
</evidence>
<keyword evidence="3" id="KW-0312">Gluconeogenesis</keyword>
<dbReference type="GO" id="GO:0004619">
    <property type="term" value="F:phosphoglycerate mutase activity"/>
    <property type="evidence" value="ECO:0007669"/>
    <property type="project" value="UniProtKB-EC"/>
</dbReference>
<dbReference type="GO" id="GO:0006096">
    <property type="term" value="P:glycolytic process"/>
    <property type="evidence" value="ECO:0007669"/>
    <property type="project" value="UniProtKB-KW"/>
</dbReference>
<feature type="binding site" evidence="7">
    <location>
        <begin position="56"/>
        <end position="63"/>
    </location>
    <ligand>
        <name>substrate</name>
    </ligand>
</feature>
<dbReference type="SUPFAM" id="SSF53254">
    <property type="entry name" value="Phosphoglycerate mutase-like"/>
    <property type="match status" value="1"/>
</dbReference>
<comment type="caution">
    <text evidence="9">The sequence shown here is derived from an EMBL/GenBank/DDBJ whole genome shotgun (WGS) entry which is preliminary data.</text>
</comment>
<feature type="compositionally biased region" description="Basic and acidic residues" evidence="8">
    <location>
        <begin position="28"/>
        <end position="40"/>
    </location>
</feature>
<dbReference type="OrthoDB" id="5449373at2"/>
<sequence length="297" mass="32215">MPRPFACPSPHSSGNPPAAPGDLPPPKEVAHARSAQHDAASRTVTPRWPERLWIVRHGQSAGNVARDAALAAGLDRIALSARDVDVPLSALGAEQARGLGDWFATLPEGERPDVVFASPYLRAVHTARLIRDAGGLQGDEPICIDERLREKEFGILDGLTTAGIRNLLPEQAEFRHLLGKFYHRPPGGESWCDVILRLRSVLDTIALHHAGQRVLIVAHQVVVLCLRYILERMEEADILAVDAQGDVANCSVTEYALEATAVQGGRLALVRYNYLAPVERSGTPVTEEADQPKGIRG</sequence>
<feature type="region of interest" description="Disordered" evidence="8">
    <location>
        <begin position="1"/>
        <end position="43"/>
    </location>
</feature>
<name>A0A369W013_9SPHN</name>
<dbReference type="EC" id="5.4.2.11" evidence="2"/>
<feature type="active site" description="Tele-phosphohistidine intermediate" evidence="6">
    <location>
        <position position="57"/>
    </location>
</feature>
<dbReference type="Proteomes" id="UP000253918">
    <property type="component" value="Unassembled WGS sequence"/>
</dbReference>
<evidence type="ECO:0000313" key="9">
    <source>
        <dbReference type="EMBL" id="RDE07247.1"/>
    </source>
</evidence>
<dbReference type="Pfam" id="PF00300">
    <property type="entry name" value="His_Phos_1"/>
    <property type="match status" value="1"/>
</dbReference>
<protein>
    <recommendedName>
        <fullName evidence="2">phosphoglycerate mutase (2,3-diphosphoglycerate-dependent)</fullName>
        <ecNumber evidence="2">5.4.2.11</ecNumber>
    </recommendedName>
</protein>
<evidence type="ECO:0000256" key="4">
    <source>
        <dbReference type="ARBA" id="ARBA00023152"/>
    </source>
</evidence>
<dbReference type="PANTHER" id="PTHR11931">
    <property type="entry name" value="PHOSPHOGLYCERATE MUTASE"/>
    <property type="match status" value="1"/>
</dbReference>
<dbReference type="InterPro" id="IPR013078">
    <property type="entry name" value="His_Pase_superF_clade-1"/>
</dbReference>
<evidence type="ECO:0000256" key="6">
    <source>
        <dbReference type="PIRSR" id="PIRSR613078-1"/>
    </source>
</evidence>
<evidence type="ECO:0000256" key="5">
    <source>
        <dbReference type="ARBA" id="ARBA00023235"/>
    </source>
</evidence>
<dbReference type="EMBL" id="QQNB01000001">
    <property type="protein sequence ID" value="RDE07247.1"/>
    <property type="molecule type" value="Genomic_DNA"/>
</dbReference>
<dbReference type="AlphaFoldDB" id="A0A369W013"/>
<keyword evidence="5" id="KW-0413">Isomerase</keyword>
<dbReference type="Gene3D" id="3.40.50.1240">
    <property type="entry name" value="Phosphoglycerate mutase-like"/>
    <property type="match status" value="1"/>
</dbReference>
<feature type="binding site" evidence="7">
    <location>
        <position position="122"/>
    </location>
    <ligand>
        <name>substrate</name>
    </ligand>
</feature>
<evidence type="ECO:0000256" key="8">
    <source>
        <dbReference type="SAM" id="MobiDB-lite"/>
    </source>
</evidence>
<evidence type="ECO:0000256" key="2">
    <source>
        <dbReference type="ARBA" id="ARBA00012028"/>
    </source>
</evidence>
<dbReference type="InterPro" id="IPR001345">
    <property type="entry name" value="PG/BPGM_mutase_AS"/>
</dbReference>
<dbReference type="InterPro" id="IPR005952">
    <property type="entry name" value="Phosphogly_mut1"/>
</dbReference>
<organism evidence="9 10">
    <name type="scientific">Sphingomonas aracearum</name>
    <dbReference type="NCBI Taxonomy" id="2283317"/>
    <lineage>
        <taxon>Bacteria</taxon>
        <taxon>Pseudomonadati</taxon>
        <taxon>Pseudomonadota</taxon>
        <taxon>Alphaproteobacteria</taxon>
        <taxon>Sphingomonadales</taxon>
        <taxon>Sphingomonadaceae</taxon>
        <taxon>Sphingomonas</taxon>
    </lineage>
</organism>
<gene>
    <name evidence="9" type="ORF">DVW87_06350</name>
</gene>
<accession>A0A369W013</accession>
<evidence type="ECO:0000256" key="1">
    <source>
        <dbReference type="ARBA" id="ARBA00006717"/>
    </source>
</evidence>
<evidence type="ECO:0000313" key="10">
    <source>
        <dbReference type="Proteomes" id="UP000253918"/>
    </source>
</evidence>
<feature type="active site" description="Proton donor/acceptor" evidence="6">
    <location>
        <position position="150"/>
    </location>
</feature>
<keyword evidence="10" id="KW-1185">Reference proteome</keyword>
<dbReference type="InterPro" id="IPR029033">
    <property type="entry name" value="His_PPase_superfam"/>
</dbReference>
<dbReference type="CDD" id="cd07067">
    <property type="entry name" value="HP_PGM_like"/>
    <property type="match status" value="1"/>
</dbReference>
<reference evidence="9 10" key="1">
    <citation type="submission" date="2018-07" db="EMBL/GenBank/DDBJ databases">
        <title>a novel species of Sphingomonas isolated from the rhizosphere soil of Araceae plant.</title>
        <authorList>
            <person name="Zhiyong W."/>
            <person name="Qinglan Z."/>
            <person name="Zhiwei F."/>
            <person name="Ding X."/>
            <person name="Gejiao W."/>
            <person name="Shixue Z."/>
        </authorList>
    </citation>
    <scope>NUCLEOTIDE SEQUENCE [LARGE SCALE GENOMIC DNA]</scope>
    <source>
        <strain evidence="9 10">WZY 27</strain>
    </source>
</reference>
<proteinExistence type="inferred from homology"/>
<keyword evidence="4" id="KW-0324">Glycolysis</keyword>
<dbReference type="SMART" id="SM00855">
    <property type="entry name" value="PGAM"/>
    <property type="match status" value="1"/>
</dbReference>
<feature type="compositionally biased region" description="Pro residues" evidence="8">
    <location>
        <begin position="17"/>
        <end position="27"/>
    </location>
</feature>
<evidence type="ECO:0000256" key="3">
    <source>
        <dbReference type="ARBA" id="ARBA00022432"/>
    </source>
</evidence>
<dbReference type="PROSITE" id="PS00175">
    <property type="entry name" value="PG_MUTASE"/>
    <property type="match status" value="1"/>
</dbReference>